<feature type="region of interest" description="Disordered" evidence="2">
    <location>
        <begin position="1"/>
        <end position="133"/>
    </location>
</feature>
<feature type="region of interest" description="Disordered" evidence="2">
    <location>
        <begin position="312"/>
        <end position="354"/>
    </location>
</feature>
<dbReference type="Gene3D" id="2.10.25.10">
    <property type="entry name" value="Laminin"/>
    <property type="match status" value="1"/>
</dbReference>
<reference evidence="3 4" key="2">
    <citation type="journal article" date="2012" name="Nature">
        <title>Insights into hominid evolution from the gorilla genome sequence.</title>
        <authorList>
            <person name="Scally A."/>
            <person name="Dutheil J.Y."/>
            <person name="Hillier L.W."/>
            <person name="Jordan G.E."/>
            <person name="Goodhead I."/>
            <person name="Herrero J."/>
            <person name="Hobolth A."/>
            <person name="Lappalainen T."/>
            <person name="Mailund T."/>
            <person name="Marques-Bonet T."/>
            <person name="McCarthy S."/>
            <person name="Montgomery S.H."/>
            <person name="Schwalie P.C."/>
            <person name="Tang Y.A."/>
            <person name="Ward M.C."/>
            <person name="Xue Y."/>
            <person name="Yngvadottir B."/>
            <person name="Alkan C."/>
            <person name="Andersen L.N."/>
            <person name="Ayub Q."/>
            <person name="Ball E.V."/>
            <person name="Beal K."/>
            <person name="Bradley B.J."/>
            <person name="Chen Y."/>
            <person name="Clee C.M."/>
            <person name="Fitzgerald S."/>
            <person name="Graves T.A."/>
            <person name="Gu Y."/>
            <person name="Heath P."/>
            <person name="Heger A."/>
            <person name="Karakoc E."/>
            <person name="Kolb-Kokocinski A."/>
            <person name="Laird G.K."/>
            <person name="Lunter G."/>
            <person name="Meader S."/>
            <person name="Mort M."/>
            <person name="Mullikin J.C."/>
            <person name="Munch K."/>
            <person name="O'Connor T.D."/>
            <person name="Phillips A.D."/>
            <person name="Prado-Martinez J."/>
            <person name="Rogers A.S."/>
            <person name="Sajjadian S."/>
            <person name="Schmidt D."/>
            <person name="Shaw K."/>
            <person name="Simpson J.T."/>
            <person name="Stenson P.D."/>
            <person name="Turner D.J."/>
            <person name="Vigilant L."/>
            <person name="Vilella A.J."/>
            <person name="Whitener W."/>
            <person name="Zhu B."/>
            <person name="Cooper D.N."/>
            <person name="de Jong P."/>
            <person name="Dermitzakis E.T."/>
            <person name="Eichler E.E."/>
            <person name="Flicek P."/>
            <person name="Goldman N."/>
            <person name="Mundy N.I."/>
            <person name="Ning Z."/>
            <person name="Odom D.T."/>
            <person name="Ponting C.P."/>
            <person name="Quail M.A."/>
            <person name="Ryder O.A."/>
            <person name="Searle S.M."/>
            <person name="Warren W.C."/>
            <person name="Wilson R.K."/>
            <person name="Schierup M.H."/>
            <person name="Rogers J."/>
            <person name="Tyler-Smith C."/>
            <person name="Durbin R."/>
        </authorList>
    </citation>
    <scope>NUCLEOTIDE SEQUENCE [LARGE SCALE GENOMIC DNA]</scope>
</reference>
<name>A0A2I2YLL6_GORGO</name>
<dbReference type="PROSITE" id="PS01187">
    <property type="entry name" value="EGF_CA"/>
    <property type="match status" value="1"/>
</dbReference>
<organism evidence="3 4">
    <name type="scientific">Gorilla gorilla gorilla</name>
    <name type="common">Western lowland gorilla</name>
    <dbReference type="NCBI Taxonomy" id="9595"/>
    <lineage>
        <taxon>Eukaryota</taxon>
        <taxon>Metazoa</taxon>
        <taxon>Chordata</taxon>
        <taxon>Craniata</taxon>
        <taxon>Vertebrata</taxon>
        <taxon>Euteleostomi</taxon>
        <taxon>Mammalia</taxon>
        <taxon>Eutheria</taxon>
        <taxon>Euarchontoglires</taxon>
        <taxon>Primates</taxon>
        <taxon>Haplorrhini</taxon>
        <taxon>Catarrhini</taxon>
        <taxon>Hominidae</taxon>
        <taxon>Gorilla</taxon>
    </lineage>
</organism>
<dbReference type="GO" id="GO:0005509">
    <property type="term" value="F:calcium ion binding"/>
    <property type="evidence" value="ECO:0007669"/>
    <property type="project" value="InterPro"/>
</dbReference>
<dbReference type="InterPro" id="IPR018097">
    <property type="entry name" value="EGF_Ca-bd_CS"/>
</dbReference>
<sequence length="354" mass="37316">MPPSLSPQLPVADSSPNSTAPSPAQAGPRSTPRTRTASGSWWPPPSTASPCSLTSLRQRAMISAAPSGTPPPAQIPSAEKKPDPPVRPARPPGPLVTQEPHLGRNGMGASVPTNPPPPLCHSGPPPSGRTELVLSSPHCARPRTRDPSPCPTPSHFDGVCDISCCEVKEGPLRPAPFSCSLLVHVSIFPLVHLSSKQVMVTHAGPLGPPSSSPHSWALLSWSCWMQCPFGPPCRLASHSQPPGLLLLCPSGRKSSQASTSPGASQPQPCTDPVSALICSPADKDECSKDNGGCQQDCINTFGSYECQCRSARPCPPHPPPPPPPQKKLSWGSHAFQRQKSDCRGLRRPAVRVWP</sequence>
<dbReference type="AlphaFoldDB" id="A0A2I2YLL6"/>
<feature type="compositionally biased region" description="Polar residues" evidence="2">
    <location>
        <begin position="48"/>
        <end position="57"/>
    </location>
</feature>
<dbReference type="InParanoid" id="A0A2I2YLL6"/>
<dbReference type="EMBL" id="CABD030057322">
    <property type="status" value="NOT_ANNOTATED_CDS"/>
    <property type="molecule type" value="Genomic_DNA"/>
</dbReference>
<dbReference type="CDD" id="cd00054">
    <property type="entry name" value="EGF_CA"/>
    <property type="match status" value="1"/>
</dbReference>
<dbReference type="Ensembl" id="ENSGGOT00000046159.1">
    <property type="protein sequence ID" value="ENSGGOP00000035836.1"/>
    <property type="gene ID" value="ENSGGOG00000038076.1"/>
</dbReference>
<keyword evidence="4" id="KW-1185">Reference proteome</keyword>
<protein>
    <recommendedName>
        <fullName evidence="5">EGF-like domain-containing protein</fullName>
    </recommendedName>
</protein>
<reference evidence="4" key="1">
    <citation type="submission" date="2011-05" db="EMBL/GenBank/DDBJ databases">
        <title>Insights into the evolution of the great apes provided by the gorilla genome.</title>
        <authorList>
            <person name="Scally A."/>
        </authorList>
    </citation>
    <scope>NUCLEOTIDE SEQUENCE [LARGE SCALE GENOMIC DNA]</scope>
</reference>
<dbReference type="Proteomes" id="UP000001519">
    <property type="component" value="Chromosome 8"/>
</dbReference>
<evidence type="ECO:0008006" key="5">
    <source>
        <dbReference type="Google" id="ProtNLM"/>
    </source>
</evidence>
<keyword evidence="1" id="KW-1015">Disulfide bond</keyword>
<reference evidence="3" key="4">
    <citation type="submission" date="2025-09" db="UniProtKB">
        <authorList>
            <consortium name="Ensembl"/>
        </authorList>
    </citation>
    <scope>IDENTIFICATION</scope>
</reference>
<feature type="compositionally biased region" description="Pro residues" evidence="2">
    <location>
        <begin position="85"/>
        <end position="94"/>
    </location>
</feature>
<evidence type="ECO:0000313" key="3">
    <source>
        <dbReference type="Ensembl" id="ENSGGOP00000035836.1"/>
    </source>
</evidence>
<evidence type="ECO:0000256" key="2">
    <source>
        <dbReference type="SAM" id="MobiDB-lite"/>
    </source>
</evidence>
<feature type="compositionally biased region" description="Basic residues" evidence="2">
    <location>
        <begin position="345"/>
        <end position="354"/>
    </location>
</feature>
<proteinExistence type="predicted"/>
<feature type="compositionally biased region" description="Pro residues" evidence="2">
    <location>
        <begin position="313"/>
        <end position="325"/>
    </location>
</feature>
<feature type="compositionally biased region" description="Pro residues" evidence="2">
    <location>
        <begin position="113"/>
        <end position="127"/>
    </location>
</feature>
<dbReference type="SUPFAM" id="SSF57196">
    <property type="entry name" value="EGF/Laminin"/>
    <property type="match status" value="1"/>
</dbReference>
<dbReference type="GeneTree" id="ENSGT00950000186271"/>
<reference evidence="3" key="3">
    <citation type="submission" date="2025-08" db="UniProtKB">
        <authorList>
            <consortium name="Ensembl"/>
        </authorList>
    </citation>
    <scope>IDENTIFICATION</scope>
</reference>
<dbReference type="STRING" id="9593.ENSGGOP00000035836"/>
<dbReference type="Bgee" id="ENSGGOG00000038076">
    <property type="expression patterns" value="Expressed in cerebellum and 5 other cell types or tissues"/>
</dbReference>
<evidence type="ECO:0000256" key="1">
    <source>
        <dbReference type="ARBA" id="ARBA00023157"/>
    </source>
</evidence>
<evidence type="ECO:0000313" key="4">
    <source>
        <dbReference type="Proteomes" id="UP000001519"/>
    </source>
</evidence>
<accession>A0A2I2YLL6</accession>